<dbReference type="PANTHER" id="PTHR34580:SF1">
    <property type="entry name" value="PROTEIN PAFC"/>
    <property type="match status" value="1"/>
</dbReference>
<dbReference type="InterPro" id="IPR028349">
    <property type="entry name" value="PafC-like"/>
</dbReference>
<name>A0ABS0VUJ3_9CORY</name>
<evidence type="ECO:0000259" key="3">
    <source>
        <dbReference type="Pfam" id="PF25583"/>
    </source>
</evidence>
<reference evidence="4 5" key="1">
    <citation type="submission" date="2020-12" db="EMBL/GenBank/DDBJ databases">
        <title>Genome public.</title>
        <authorList>
            <person name="Sun Q."/>
        </authorList>
    </citation>
    <scope>NUCLEOTIDE SEQUENCE [LARGE SCALE GENOMIC DNA]</scope>
    <source>
        <strain evidence="4 5">CCM 8864</strain>
    </source>
</reference>
<dbReference type="InterPro" id="IPR043839">
    <property type="entry name" value="PafC_HTH"/>
</dbReference>
<dbReference type="PIRSF" id="PIRSF016838">
    <property type="entry name" value="PafC"/>
    <property type="match status" value="1"/>
</dbReference>
<gene>
    <name evidence="4" type="ORF">JDV76_05570</name>
</gene>
<keyword evidence="5" id="KW-1185">Reference proteome</keyword>
<feature type="domain" description="PafC HTH" evidence="2">
    <location>
        <begin position="16"/>
        <end position="128"/>
    </location>
</feature>
<dbReference type="PANTHER" id="PTHR34580">
    <property type="match status" value="1"/>
</dbReference>
<proteinExistence type="predicted"/>
<dbReference type="InterPro" id="IPR057727">
    <property type="entry name" value="WCX_dom"/>
</dbReference>
<dbReference type="Pfam" id="PF25583">
    <property type="entry name" value="WCX"/>
    <property type="match status" value="1"/>
</dbReference>
<dbReference type="InterPro" id="IPR026881">
    <property type="entry name" value="WYL_dom"/>
</dbReference>
<accession>A0ABS0VUJ3</accession>
<evidence type="ECO:0000313" key="4">
    <source>
        <dbReference type="EMBL" id="MBI9000437.1"/>
    </source>
</evidence>
<evidence type="ECO:0000259" key="1">
    <source>
        <dbReference type="Pfam" id="PF13280"/>
    </source>
</evidence>
<evidence type="ECO:0000313" key="5">
    <source>
        <dbReference type="Proteomes" id="UP000625574"/>
    </source>
</evidence>
<dbReference type="Pfam" id="PF13280">
    <property type="entry name" value="WYL"/>
    <property type="match status" value="1"/>
</dbReference>
<protein>
    <submittedName>
        <fullName evidence="4">WYL domain-containing protein</fullName>
    </submittedName>
</protein>
<dbReference type="InterPro" id="IPR051534">
    <property type="entry name" value="CBASS_pafABC_assoc_protein"/>
</dbReference>
<sequence>MSGSNNRRRGGDRLGDLVRMLNLLPYFDAHPGRSIMEAAGELGYPPQQIMDDLNRLWCCGLPGMGPGDLVDLDHSYPSVRVTNNQGMDRPLRLTPTEAGALLLALESLENVGGLTDREAVVSAAEKLRNIVPDSTVAVVDSVVSDDFHSSTSPVLETIRDALDGGGILEFEYYSAASDTTSRRRAVPARVFTKEGNTYVSAWDTAAGTHRTFRLDRMSDVGSTGESGDPHLDELAFDSEDPFSFATVSCRAEVRIREDAVWLADYVPFELPPDSTPLDGFYRAHMPVSSRDWFVRFILGQGGRVIVDSPADLVAQVSKRARDGLGAYHR</sequence>
<comment type="caution">
    <text evidence="4">The sequence shown here is derived from an EMBL/GenBank/DDBJ whole genome shotgun (WGS) entry which is preliminary data.</text>
</comment>
<evidence type="ECO:0000259" key="2">
    <source>
        <dbReference type="Pfam" id="PF19187"/>
    </source>
</evidence>
<dbReference type="EMBL" id="JAEIOT010000007">
    <property type="protein sequence ID" value="MBI9000437.1"/>
    <property type="molecule type" value="Genomic_DNA"/>
</dbReference>
<dbReference type="RefSeq" id="WP_198735894.1">
    <property type="nucleotide sequence ID" value="NZ_JAEIOT010000007.1"/>
</dbReference>
<organism evidence="4 5">
    <name type="scientific">Corynebacterium marambiense</name>
    <dbReference type="NCBI Taxonomy" id="2765364"/>
    <lineage>
        <taxon>Bacteria</taxon>
        <taxon>Bacillati</taxon>
        <taxon>Actinomycetota</taxon>
        <taxon>Actinomycetes</taxon>
        <taxon>Mycobacteriales</taxon>
        <taxon>Corynebacteriaceae</taxon>
        <taxon>Corynebacterium</taxon>
    </lineage>
</organism>
<dbReference type="PROSITE" id="PS52050">
    <property type="entry name" value="WYL"/>
    <property type="match status" value="1"/>
</dbReference>
<feature type="domain" description="WCX" evidence="3">
    <location>
        <begin position="250"/>
        <end position="322"/>
    </location>
</feature>
<dbReference type="Pfam" id="PF19187">
    <property type="entry name" value="HTH_PafC"/>
    <property type="match status" value="1"/>
</dbReference>
<feature type="domain" description="WYL" evidence="1">
    <location>
        <begin position="153"/>
        <end position="220"/>
    </location>
</feature>
<dbReference type="Proteomes" id="UP000625574">
    <property type="component" value="Unassembled WGS sequence"/>
</dbReference>